<proteinExistence type="predicted"/>
<dbReference type="RefSeq" id="WP_119547079.1">
    <property type="nucleotide sequence ID" value="NZ_QXIR01000014.1"/>
</dbReference>
<organism evidence="2 3">
    <name type="scientific">Bacillus salacetis</name>
    <dbReference type="NCBI Taxonomy" id="2315464"/>
    <lineage>
        <taxon>Bacteria</taxon>
        <taxon>Bacillati</taxon>
        <taxon>Bacillota</taxon>
        <taxon>Bacilli</taxon>
        <taxon>Bacillales</taxon>
        <taxon>Bacillaceae</taxon>
        <taxon>Bacillus</taxon>
    </lineage>
</organism>
<evidence type="ECO:0000313" key="2">
    <source>
        <dbReference type="EMBL" id="RIW33292.1"/>
    </source>
</evidence>
<keyword evidence="1" id="KW-0472">Membrane</keyword>
<keyword evidence="1" id="KW-0812">Transmembrane</keyword>
<dbReference type="EMBL" id="QXIR01000014">
    <property type="protein sequence ID" value="RIW33292.1"/>
    <property type="molecule type" value="Genomic_DNA"/>
</dbReference>
<reference evidence="2 3" key="1">
    <citation type="submission" date="2018-09" db="EMBL/GenBank/DDBJ databases">
        <title>Bacillus saliacetes sp. nov., isolated from Thai shrimp paste (Ka-pi).</title>
        <authorList>
            <person name="Daroonpunt R."/>
            <person name="Tanasupawat S."/>
            <person name="Yiamsombut S."/>
        </authorList>
    </citation>
    <scope>NUCLEOTIDE SEQUENCE [LARGE SCALE GENOMIC DNA]</scope>
    <source>
        <strain evidence="2 3">SKP7-4</strain>
    </source>
</reference>
<gene>
    <name evidence="2" type="ORF">D3H55_11570</name>
</gene>
<dbReference type="Proteomes" id="UP000265801">
    <property type="component" value="Unassembled WGS sequence"/>
</dbReference>
<comment type="caution">
    <text evidence="2">The sequence shown here is derived from an EMBL/GenBank/DDBJ whole genome shotgun (WGS) entry which is preliminary data.</text>
</comment>
<evidence type="ECO:0000256" key="1">
    <source>
        <dbReference type="SAM" id="Phobius"/>
    </source>
</evidence>
<name>A0A3A1R3C2_9BACI</name>
<sequence length="80" mass="8520">MKKALIFFVSFLVIFSALQLISGLVLTALYTPDIGAVGEMDMPLSSGTTFGRSFTVPGVILFLAAGCASYFISRTFRTGS</sequence>
<feature type="transmembrane region" description="Helical" evidence="1">
    <location>
        <begin position="51"/>
        <end position="72"/>
    </location>
</feature>
<accession>A0A3A1R3C2</accession>
<dbReference type="AlphaFoldDB" id="A0A3A1R3C2"/>
<protein>
    <submittedName>
        <fullName evidence="2">Uncharacterized protein</fullName>
    </submittedName>
</protein>
<keyword evidence="1" id="KW-1133">Transmembrane helix</keyword>
<keyword evidence="3" id="KW-1185">Reference proteome</keyword>
<evidence type="ECO:0000313" key="3">
    <source>
        <dbReference type="Proteomes" id="UP000265801"/>
    </source>
</evidence>